<feature type="compositionally biased region" description="Basic and acidic residues" evidence="2">
    <location>
        <begin position="1017"/>
        <end position="1028"/>
    </location>
</feature>
<reference evidence="3 4" key="1">
    <citation type="submission" date="2021-07" db="EMBL/GenBank/DDBJ databases">
        <authorList>
            <person name="Imarazene B."/>
            <person name="Zahm M."/>
            <person name="Klopp C."/>
            <person name="Cabau C."/>
            <person name="Beille S."/>
            <person name="Jouanno E."/>
            <person name="Castinel A."/>
            <person name="Lluch J."/>
            <person name="Gil L."/>
            <person name="Kuchtly C."/>
            <person name="Lopez Roques C."/>
            <person name="Donnadieu C."/>
            <person name="Parrinello H."/>
            <person name="Journot L."/>
            <person name="Du K."/>
            <person name="Schartl M."/>
            <person name="Retaux S."/>
            <person name="Guiguen Y."/>
        </authorList>
    </citation>
    <scope>NUCLEOTIDE SEQUENCE [LARGE SCALE GENOMIC DNA]</scope>
    <source>
        <strain evidence="3">Pach_M1</strain>
        <tissue evidence="3">Testis</tissue>
    </source>
</reference>
<dbReference type="GO" id="GO:0016020">
    <property type="term" value="C:membrane"/>
    <property type="evidence" value="ECO:0007669"/>
    <property type="project" value="TreeGrafter"/>
</dbReference>
<feature type="compositionally biased region" description="Polar residues" evidence="2">
    <location>
        <begin position="293"/>
        <end position="306"/>
    </location>
</feature>
<feature type="region of interest" description="Disordered" evidence="2">
    <location>
        <begin position="67"/>
        <end position="201"/>
    </location>
</feature>
<dbReference type="Pfam" id="PF05461">
    <property type="entry name" value="ApoL"/>
    <property type="match status" value="1"/>
</dbReference>
<feature type="compositionally biased region" description="Basic and acidic residues" evidence="2">
    <location>
        <begin position="946"/>
        <end position="955"/>
    </location>
</feature>
<dbReference type="OrthoDB" id="6363454at2759"/>
<feature type="region of interest" description="Disordered" evidence="2">
    <location>
        <begin position="502"/>
        <end position="634"/>
    </location>
</feature>
<evidence type="ECO:0000313" key="3">
    <source>
        <dbReference type="EMBL" id="KAG9260107.1"/>
    </source>
</evidence>
<dbReference type="GO" id="GO:0042157">
    <property type="term" value="P:lipoprotein metabolic process"/>
    <property type="evidence" value="ECO:0007669"/>
    <property type="project" value="InterPro"/>
</dbReference>
<feature type="compositionally biased region" description="Low complexity" evidence="2">
    <location>
        <begin position="136"/>
        <end position="147"/>
    </location>
</feature>
<feature type="compositionally biased region" description="Polar residues" evidence="2">
    <location>
        <begin position="322"/>
        <end position="331"/>
    </location>
</feature>
<feature type="compositionally biased region" description="Acidic residues" evidence="2">
    <location>
        <begin position="1116"/>
        <end position="1134"/>
    </location>
</feature>
<feature type="region of interest" description="Disordered" evidence="2">
    <location>
        <begin position="1"/>
        <end position="35"/>
    </location>
</feature>
<dbReference type="PANTHER" id="PTHR14096:SF64">
    <property type="match status" value="1"/>
</dbReference>
<feature type="compositionally biased region" description="Basic and acidic residues" evidence="2">
    <location>
        <begin position="1067"/>
        <end position="1077"/>
    </location>
</feature>
<dbReference type="EMBL" id="JAICCE010000025">
    <property type="protein sequence ID" value="KAG9260107.1"/>
    <property type="molecule type" value="Genomic_DNA"/>
</dbReference>
<feature type="compositionally biased region" description="Polar residues" evidence="2">
    <location>
        <begin position="917"/>
        <end position="926"/>
    </location>
</feature>
<proteinExistence type="inferred from homology"/>
<feature type="region of interest" description="Disordered" evidence="2">
    <location>
        <begin position="823"/>
        <end position="1092"/>
    </location>
</feature>
<feature type="compositionally biased region" description="Basic residues" evidence="2">
    <location>
        <begin position="956"/>
        <end position="971"/>
    </location>
</feature>
<dbReference type="GO" id="GO:0008289">
    <property type="term" value="F:lipid binding"/>
    <property type="evidence" value="ECO:0007669"/>
    <property type="project" value="InterPro"/>
</dbReference>
<feature type="region of interest" description="Disordered" evidence="2">
    <location>
        <begin position="390"/>
        <end position="470"/>
    </location>
</feature>
<dbReference type="GO" id="GO:0005576">
    <property type="term" value="C:extracellular region"/>
    <property type="evidence" value="ECO:0007669"/>
    <property type="project" value="InterPro"/>
</dbReference>
<evidence type="ECO:0000313" key="4">
    <source>
        <dbReference type="Proteomes" id="UP000752171"/>
    </source>
</evidence>
<feature type="compositionally biased region" description="Polar residues" evidence="2">
    <location>
        <begin position="215"/>
        <end position="228"/>
    </location>
</feature>
<dbReference type="InterPro" id="IPR008405">
    <property type="entry name" value="ApoL"/>
</dbReference>
<feature type="compositionally biased region" description="Acidic residues" evidence="2">
    <location>
        <begin position="1042"/>
        <end position="1053"/>
    </location>
</feature>
<dbReference type="GO" id="GO:0006869">
    <property type="term" value="P:lipid transport"/>
    <property type="evidence" value="ECO:0007669"/>
    <property type="project" value="InterPro"/>
</dbReference>
<dbReference type="PANTHER" id="PTHR14096">
    <property type="entry name" value="APOLIPOPROTEIN L"/>
    <property type="match status" value="1"/>
</dbReference>
<feature type="compositionally biased region" description="Gly residues" evidence="2">
    <location>
        <begin position="1"/>
        <end position="14"/>
    </location>
</feature>
<feature type="compositionally biased region" description="Polar residues" evidence="2">
    <location>
        <begin position="78"/>
        <end position="114"/>
    </location>
</feature>
<accession>A0A8T2KN31</accession>
<feature type="compositionally biased region" description="Polar residues" evidence="2">
    <location>
        <begin position="413"/>
        <end position="426"/>
    </location>
</feature>
<feature type="compositionally biased region" description="Basic and acidic residues" evidence="2">
    <location>
        <begin position="829"/>
        <end position="849"/>
    </location>
</feature>
<feature type="compositionally biased region" description="Polar residues" evidence="2">
    <location>
        <begin position="535"/>
        <end position="553"/>
    </location>
</feature>
<feature type="compositionally biased region" description="Basic and acidic residues" evidence="2">
    <location>
        <begin position="867"/>
        <end position="889"/>
    </location>
</feature>
<feature type="compositionally biased region" description="Basic and acidic residues" evidence="2">
    <location>
        <begin position="402"/>
        <end position="412"/>
    </location>
</feature>
<feature type="region of interest" description="Disordered" evidence="2">
    <location>
        <begin position="725"/>
        <end position="791"/>
    </location>
</feature>
<feature type="region of interest" description="Disordered" evidence="2">
    <location>
        <begin position="285"/>
        <end position="348"/>
    </location>
</feature>
<name>A0A8T2KN31_ASTMX</name>
<sequence>MAGEVRAGGQGEAGASGESRPSITQRPGVLRRVTVSPFHSRYKALVSSSSSGSGSSPAAGFKQESDFLIHLSDKTPPSGDTPTQNGIISKTLNSFSFTPPNKANGLNGSSTTVDPFSPQGKENMAVPNGRGTNGWPSASSPETPSTPNNWAVFPPSPALDQVSDPFQATPPSWLSDAPKSWSTNHTKDILQPSKANEENGISRSMVSNGVQAASTSYSSDPFQATPPSWLSDVPKIGPSNQTTDIFQSSKANEQNGSSKSMVTNGVQAASTSYLSDPFQATPPSWLSDVPKIGSTNHTKDIFQSSKANEENRISRSVMVNKLQDTSTNSKSDLFEATPPSWLSDVPKIEPTNHTKDIFQSLKAIKENGISRSMVTNGVQAAFTSYSSDPFQATPPSWLSDVPKIEPANHTEDIFQSSTANEKNGVSKSMVAKEASNERDYLLEYILANQKHEDPQPSPPSTVASDGSSSFFPPPVITEDSIFSTPFSTAENGIFQSTPLFQTPTFDPFSDDPAVNGDLFKPQKSPFDDLFATPAGNPNANTPETFQENSSGVSPVNGGLMFRRRPPVPAPRRPLKKPSQTVENQSLSKTAPSDPPQTPVIHLQSPPTSPVAPPTASPFSTTSTKNLAPAEEENNNQVYEDVLLIGQEKCVEDWPEDSPELSSDWKPAGKLRLRRDSVKVTTETEETLGKKHGISKLSKRFSIISRRGSKEKFGDELKVAQTATLGREAAEKRTPDSVNGGYGGTLPWGTKFPEGASDDVFSSDPDEHNVSGTSKPVKQKKKGRIVVPRLSYRTSKIKSPNAVYENGSAGSSLLHGSKDGLLAEASELQGGEKVRNGEVMKEPEMKDCRPKQPMKLKPSVPQRPSKSVFEENQKKMNDFPFSEESKEDTFMKTNAERSPFSTDLLDSSLKEPEGATGFTPSWESQVGYQDDQYSPGDVDQFTTSLENRLEVQDSRPKKPLKLRFPRLPRRGSKSTTDEIPQKGADLFKASDAWSSDLNSPDGYSEHRKPPILVVPPLSRRDSEGMRESETPDTGADLFKAEDYTDAENYMEEYSPDSKPHKSTKSHPASRDAKARDEATFPEDLDPPGATSGNYFLSEAAKAEWMSSQMDVRRSRDPDEEERLEGVEEEEEGDTDSLMEWWNTVELWDELPSDEDISLKEDETKSFTEIAGKVHRGLRVFYKVFTEQAEVLYQHVLLLYAIADDLSNFHRRAKIANITGGTTTAVGGVAAIAGLALAPVTFGASLIVSAVGLGVATAGGITAASAAISDNVHDMNDRKKIELVVQDYETHLTELQSCLRFISEGIRRLRCHPLLRRNNYYAGDWEVRRALQTVSLVSEPVERAEDIVANAMAALNSVCKGMDKYFTKDSRELRKGCKKEVTMRVRMLAKQLHEGLVELNSIREQLLDASGNI</sequence>
<feature type="region of interest" description="Disordered" evidence="2">
    <location>
        <begin position="215"/>
        <end position="243"/>
    </location>
</feature>
<comment type="caution">
    <text evidence="3">The sequence shown here is derived from an EMBL/GenBank/DDBJ whole genome shotgun (WGS) entry which is preliminary data.</text>
</comment>
<evidence type="ECO:0000256" key="1">
    <source>
        <dbReference type="ARBA" id="ARBA00010090"/>
    </source>
</evidence>
<gene>
    <name evidence="3" type="ORF">AMEX_G27777</name>
</gene>
<feature type="compositionally biased region" description="Polar residues" evidence="2">
    <location>
        <begin position="460"/>
        <end position="470"/>
    </location>
</feature>
<feature type="compositionally biased region" description="Pro residues" evidence="2">
    <location>
        <begin position="606"/>
        <end position="615"/>
    </location>
</feature>
<feature type="compositionally biased region" description="Polar residues" evidence="2">
    <location>
        <begin position="577"/>
        <end position="590"/>
    </location>
</feature>
<feature type="region of interest" description="Disordered" evidence="2">
    <location>
        <begin position="1105"/>
        <end position="1134"/>
    </location>
</feature>
<organism evidence="3 4">
    <name type="scientific">Astyanax mexicanus</name>
    <name type="common">Blind cave fish</name>
    <name type="synonym">Astyanax fasciatus mexicanus</name>
    <dbReference type="NCBI Taxonomy" id="7994"/>
    <lineage>
        <taxon>Eukaryota</taxon>
        <taxon>Metazoa</taxon>
        <taxon>Chordata</taxon>
        <taxon>Craniata</taxon>
        <taxon>Vertebrata</taxon>
        <taxon>Euteleostomi</taxon>
        <taxon>Actinopterygii</taxon>
        <taxon>Neopterygii</taxon>
        <taxon>Teleostei</taxon>
        <taxon>Ostariophysi</taxon>
        <taxon>Characiformes</taxon>
        <taxon>Characoidei</taxon>
        <taxon>Acestrorhamphidae</taxon>
        <taxon>Acestrorhamphinae</taxon>
        <taxon>Astyanax</taxon>
    </lineage>
</organism>
<protein>
    <submittedName>
        <fullName evidence="3">Uncharacterized protein</fullName>
    </submittedName>
</protein>
<comment type="similarity">
    <text evidence="1">Belongs to the apolipoprotein L family.</text>
</comment>
<dbReference type="Proteomes" id="UP000752171">
    <property type="component" value="Unassembled WGS sequence"/>
</dbReference>
<evidence type="ECO:0000256" key="2">
    <source>
        <dbReference type="SAM" id="MobiDB-lite"/>
    </source>
</evidence>